<name>A0ABS9H4Q8_9BACL</name>
<reference evidence="7 8" key="1">
    <citation type="submission" date="2022-01" db="EMBL/GenBank/DDBJ databases">
        <title>Alkalihalobacillus sp. EGI L200015, a novel bacterium isolated from a salt lake sediment.</title>
        <authorList>
            <person name="Gao L."/>
            <person name="Fang B.-Z."/>
            <person name="Li W.-J."/>
        </authorList>
    </citation>
    <scope>NUCLEOTIDE SEQUENCE [LARGE SCALE GENOMIC DNA]</scope>
    <source>
        <strain evidence="7 8">KCTC 12718</strain>
    </source>
</reference>
<keyword evidence="2" id="KW-0805">Transcription regulation</keyword>
<evidence type="ECO:0000256" key="3">
    <source>
        <dbReference type="ARBA" id="ARBA00023125"/>
    </source>
</evidence>
<protein>
    <recommendedName>
        <fullName evidence="9">Sugar-binding domain-containing protein</fullName>
    </recommendedName>
</protein>
<proteinExistence type="inferred from homology"/>
<dbReference type="EMBL" id="JAKIJS010000001">
    <property type="protein sequence ID" value="MCF6138670.1"/>
    <property type="molecule type" value="Genomic_DNA"/>
</dbReference>
<comment type="caution">
    <text evidence="7">The sequence shown here is derived from an EMBL/GenBank/DDBJ whole genome shotgun (WGS) entry which is preliminary data.</text>
</comment>
<evidence type="ECO:0008006" key="9">
    <source>
        <dbReference type="Google" id="ProtNLM"/>
    </source>
</evidence>
<accession>A0ABS9H4Q8</accession>
<evidence type="ECO:0000313" key="8">
    <source>
        <dbReference type="Proteomes" id="UP001649381"/>
    </source>
</evidence>
<evidence type="ECO:0000256" key="2">
    <source>
        <dbReference type="ARBA" id="ARBA00023015"/>
    </source>
</evidence>
<organism evidence="7 8">
    <name type="scientific">Pseudalkalibacillus berkeleyi</name>
    <dbReference type="NCBI Taxonomy" id="1069813"/>
    <lineage>
        <taxon>Bacteria</taxon>
        <taxon>Bacillati</taxon>
        <taxon>Bacillota</taxon>
        <taxon>Bacilli</taxon>
        <taxon>Bacillales</taxon>
        <taxon>Fictibacillaceae</taxon>
        <taxon>Pseudalkalibacillus</taxon>
    </lineage>
</organism>
<evidence type="ECO:0000313" key="7">
    <source>
        <dbReference type="EMBL" id="MCF6138670.1"/>
    </source>
</evidence>
<feature type="domain" description="Sugar-binding" evidence="5">
    <location>
        <begin position="90"/>
        <end position="337"/>
    </location>
</feature>
<dbReference type="InterPro" id="IPR048715">
    <property type="entry name" value="CggR_N"/>
</dbReference>
<dbReference type="Pfam" id="PF04198">
    <property type="entry name" value="Sugar-bind"/>
    <property type="match status" value="1"/>
</dbReference>
<sequence length="337" mass="37374">MEPIIELQRKLLPDLVDVMQNRYRILQNVRFLQPIGRRSLATNLQQTERVLRAEVEFLNKQGLLNISTSGMTLTDEGNDILLELENVMKEVSGLHVLEERLREKLKLAEVIIVPGDSDRDQWVKTEMGKAAVNRLLPLLKSERTIAVTGGTTLAAVAEMMKPLPNRKRPLIVPARGGLGEHVENQANTICSTMAQKANGEYRLLHVPDQLSKESYQSLIEEPGVKDVLEQIRSAGIVIHGIGEATTMAERRNSSSIVFQEIEKQNAVAEAFGYYFDQDGTIVHKLKTVGLQLDDLTDDKTIFAVAGGSSKANAIAAYMKRGPRQILITDEGAANELL</sequence>
<feature type="domain" description="CggR N-terminal DNA binding" evidence="6">
    <location>
        <begin position="18"/>
        <end position="88"/>
    </location>
</feature>
<dbReference type="RefSeq" id="WP_236336148.1">
    <property type="nucleotide sequence ID" value="NZ_JAKIJS010000001.1"/>
</dbReference>
<dbReference type="InterPro" id="IPR051054">
    <property type="entry name" value="SorC_transcr_regulators"/>
</dbReference>
<keyword evidence="8" id="KW-1185">Reference proteome</keyword>
<dbReference type="Proteomes" id="UP001649381">
    <property type="component" value="Unassembled WGS sequence"/>
</dbReference>
<dbReference type="InterPro" id="IPR036390">
    <property type="entry name" value="WH_DNA-bd_sf"/>
</dbReference>
<evidence type="ECO:0000256" key="4">
    <source>
        <dbReference type="ARBA" id="ARBA00023163"/>
    </source>
</evidence>
<comment type="similarity">
    <text evidence="1">Belongs to the SorC transcriptional regulatory family.</text>
</comment>
<dbReference type="InterPro" id="IPR007324">
    <property type="entry name" value="Sugar-bd_dom_put"/>
</dbReference>
<evidence type="ECO:0000259" key="6">
    <source>
        <dbReference type="Pfam" id="PF21715"/>
    </source>
</evidence>
<dbReference type="SUPFAM" id="SSF100950">
    <property type="entry name" value="NagB/RpiA/CoA transferase-like"/>
    <property type="match status" value="1"/>
</dbReference>
<gene>
    <name evidence="7" type="ORF">L2716_13110</name>
</gene>
<keyword evidence="3" id="KW-0238">DNA-binding</keyword>
<dbReference type="Gene3D" id="3.40.50.1360">
    <property type="match status" value="1"/>
</dbReference>
<dbReference type="SUPFAM" id="SSF46785">
    <property type="entry name" value="Winged helix' DNA-binding domain"/>
    <property type="match status" value="1"/>
</dbReference>
<keyword evidence="4" id="KW-0804">Transcription</keyword>
<dbReference type="InterPro" id="IPR037171">
    <property type="entry name" value="NagB/RpiA_transferase-like"/>
</dbReference>
<dbReference type="PANTHER" id="PTHR34294">
    <property type="entry name" value="TRANSCRIPTIONAL REGULATOR-RELATED"/>
    <property type="match status" value="1"/>
</dbReference>
<evidence type="ECO:0000259" key="5">
    <source>
        <dbReference type="Pfam" id="PF04198"/>
    </source>
</evidence>
<dbReference type="PANTHER" id="PTHR34294:SF5">
    <property type="entry name" value="CENTRAL GLYCOLYTIC GENES REGULATOR"/>
    <property type="match status" value="1"/>
</dbReference>
<dbReference type="Gene3D" id="1.10.10.10">
    <property type="entry name" value="Winged helix-like DNA-binding domain superfamily/Winged helix DNA-binding domain"/>
    <property type="match status" value="1"/>
</dbReference>
<evidence type="ECO:0000256" key="1">
    <source>
        <dbReference type="ARBA" id="ARBA00010466"/>
    </source>
</evidence>
<dbReference type="InterPro" id="IPR036388">
    <property type="entry name" value="WH-like_DNA-bd_sf"/>
</dbReference>
<dbReference type="Pfam" id="PF21715">
    <property type="entry name" value="CggR_N"/>
    <property type="match status" value="1"/>
</dbReference>